<dbReference type="PANTHER" id="PTHR43467">
    <property type="entry name" value="COBALT-PRECORRIN-2 C(20)-METHYLTRANSFERASE"/>
    <property type="match status" value="1"/>
</dbReference>
<dbReference type="EMBL" id="BLSD01000025">
    <property type="protein sequence ID" value="GFP38994.1"/>
    <property type="molecule type" value="Genomic_DNA"/>
</dbReference>
<dbReference type="InterPro" id="IPR006364">
    <property type="entry name" value="CobI/CbiL/CobIJ_dom"/>
</dbReference>
<evidence type="ECO:0000313" key="17">
    <source>
        <dbReference type="Proteomes" id="UP000585609"/>
    </source>
</evidence>
<dbReference type="EMBL" id="BLRZ01000217">
    <property type="protein sequence ID" value="GFP31247.1"/>
    <property type="molecule type" value="Genomic_DNA"/>
</dbReference>
<evidence type="ECO:0000313" key="13">
    <source>
        <dbReference type="EMBL" id="GFP38994.1"/>
    </source>
</evidence>
<dbReference type="PROSITE" id="PS00839">
    <property type="entry name" value="SUMT_1"/>
    <property type="match status" value="1"/>
</dbReference>
<evidence type="ECO:0000256" key="1">
    <source>
        <dbReference type="ARBA" id="ARBA00004953"/>
    </source>
</evidence>
<protein>
    <submittedName>
        <fullName evidence="9">Precorrin-2/cobalt-factor-2 C20-methyltransferase</fullName>
    </submittedName>
</protein>
<dbReference type="RefSeq" id="WP_176231954.1">
    <property type="nucleotide sequence ID" value="NZ_BLRU01000063.1"/>
</dbReference>
<comment type="caution">
    <text evidence="9">The sequence shown here is derived from an EMBL/GenBank/DDBJ whole genome shotgun (WGS) entry which is preliminary data.</text>
</comment>
<dbReference type="InterPro" id="IPR000878">
    <property type="entry name" value="4pyrrol_Mease"/>
</dbReference>
<dbReference type="CDD" id="cd11645">
    <property type="entry name" value="Precorrin_2_C20_MT"/>
    <property type="match status" value="1"/>
</dbReference>
<organism evidence="9 16">
    <name type="scientific">Candidatus Hakubella thermalkaliphila</name>
    <dbReference type="NCBI Taxonomy" id="2754717"/>
    <lineage>
        <taxon>Bacteria</taxon>
        <taxon>Bacillati</taxon>
        <taxon>Actinomycetota</taxon>
        <taxon>Actinomycetota incertae sedis</taxon>
        <taxon>Candidatus Hakubellales</taxon>
        <taxon>Candidatus Hakubellaceae</taxon>
        <taxon>Candidatus Hakubella</taxon>
    </lineage>
</organism>
<evidence type="ECO:0000256" key="2">
    <source>
        <dbReference type="ARBA" id="ARBA00005879"/>
    </source>
</evidence>
<dbReference type="EMBL" id="BLRW01000010">
    <property type="protein sequence ID" value="GFP22698.1"/>
    <property type="molecule type" value="Genomic_DNA"/>
</dbReference>
<keyword evidence="5 9" id="KW-0808">Transferase</keyword>
<dbReference type="Proteomes" id="UP000561271">
    <property type="component" value="Unassembled WGS sequence"/>
</dbReference>
<comment type="pathway">
    <text evidence="1">Cofactor biosynthesis; adenosylcobalamin biosynthesis.</text>
</comment>
<evidence type="ECO:0000313" key="11">
    <source>
        <dbReference type="EMBL" id="GFP31247.1"/>
    </source>
</evidence>
<evidence type="ECO:0000259" key="8">
    <source>
        <dbReference type="Pfam" id="PF00590"/>
    </source>
</evidence>
<evidence type="ECO:0000313" key="10">
    <source>
        <dbReference type="EMBL" id="GFP22698.1"/>
    </source>
</evidence>
<dbReference type="SUPFAM" id="SSF53790">
    <property type="entry name" value="Tetrapyrrole methylase"/>
    <property type="match status" value="1"/>
</dbReference>
<dbReference type="Pfam" id="PF00590">
    <property type="entry name" value="TP_methylase"/>
    <property type="match status" value="1"/>
</dbReference>
<evidence type="ECO:0000313" key="18">
    <source>
        <dbReference type="Proteomes" id="UP000588083"/>
    </source>
</evidence>
<evidence type="ECO:0000256" key="7">
    <source>
        <dbReference type="PIRNR" id="PIRNR036427"/>
    </source>
</evidence>
<comment type="similarity">
    <text evidence="2 7">Belongs to the precorrin methyltransferase family.</text>
</comment>
<evidence type="ECO:0000313" key="16">
    <source>
        <dbReference type="Proteomes" id="UP000574717"/>
    </source>
</evidence>
<dbReference type="InterPro" id="IPR035996">
    <property type="entry name" value="4pyrrol_Methylase_sf"/>
</dbReference>
<dbReference type="Proteomes" id="UP000585609">
    <property type="component" value="Unassembled WGS sequence"/>
</dbReference>
<dbReference type="InterPro" id="IPR014777">
    <property type="entry name" value="4pyrrole_Mease_sub1"/>
</dbReference>
<keyword evidence="18" id="KW-1185">Reference proteome</keyword>
<gene>
    <name evidence="9" type="ORF">HKBW3S03_00841</name>
    <name evidence="10" type="ORF">HKBW3S09_00166</name>
    <name evidence="11" type="ORF">HKBW3S34_02166</name>
    <name evidence="12" type="ORF">HKBW3S44_01492</name>
    <name evidence="13" type="ORF">HKBW3S47_00694</name>
</gene>
<evidence type="ECO:0000313" key="12">
    <source>
        <dbReference type="EMBL" id="GFP37812.1"/>
    </source>
</evidence>
<dbReference type="EMBL" id="BLRU01000063">
    <property type="protein sequence ID" value="GFP19336.1"/>
    <property type="molecule type" value="Genomic_DNA"/>
</dbReference>
<dbReference type="AlphaFoldDB" id="A0A6V8QA92"/>
<evidence type="ECO:0000256" key="4">
    <source>
        <dbReference type="ARBA" id="ARBA00022603"/>
    </source>
</evidence>
<keyword evidence="4 9" id="KW-0489">Methyltransferase</keyword>
<dbReference type="UniPathway" id="UPA00148"/>
<keyword evidence="6" id="KW-0949">S-adenosyl-L-methionine</keyword>
<evidence type="ECO:0000256" key="3">
    <source>
        <dbReference type="ARBA" id="ARBA00022573"/>
    </source>
</evidence>
<dbReference type="GO" id="GO:0032259">
    <property type="term" value="P:methylation"/>
    <property type="evidence" value="ECO:0007669"/>
    <property type="project" value="UniProtKB-KW"/>
</dbReference>
<sequence>MRDDNRRGPGTIGKFYGVGLGPGDPKLLTLKAKEILEKVDVIFVPKADREGNSRARSIVEAATAGPWNFVELIFPMAKDEKILGSYWKKAAGRIAEEVWIGKTVAFVTIGDPFIYSTYIYVLKTLRQNFPDIEVETIPGISAFNAAASLAQIPLVEGEERLAILPVTDDLRPLRETFKEFDTVVLMKVGSKLERVVRLLDELNLIKNAVLISHAGCPNEYIERDLSILSGKELGYLSVIIVKCRQEEKA</sequence>
<evidence type="ECO:0000313" key="14">
    <source>
        <dbReference type="Proteomes" id="UP000561271"/>
    </source>
</evidence>
<proteinExistence type="inferred from homology"/>
<evidence type="ECO:0000256" key="5">
    <source>
        <dbReference type="ARBA" id="ARBA00022679"/>
    </source>
</evidence>
<dbReference type="PIRSF" id="PIRSF036427">
    <property type="entry name" value="Precrrn-2_mtase"/>
    <property type="match status" value="1"/>
</dbReference>
<evidence type="ECO:0000313" key="9">
    <source>
        <dbReference type="EMBL" id="GFP19336.1"/>
    </source>
</evidence>
<dbReference type="PANTHER" id="PTHR43467:SF2">
    <property type="entry name" value="COBALT-PRECORRIN-2 C(20)-METHYLTRANSFERASE"/>
    <property type="match status" value="1"/>
</dbReference>
<dbReference type="NCBIfam" id="TIGR01467">
    <property type="entry name" value="cobI_cbiL"/>
    <property type="match status" value="1"/>
</dbReference>
<dbReference type="Proteomes" id="UP000588083">
    <property type="component" value="Unassembled WGS sequence"/>
</dbReference>
<dbReference type="Proteomes" id="UP000574717">
    <property type="component" value="Unassembled WGS sequence"/>
</dbReference>
<dbReference type="GO" id="GO:0030788">
    <property type="term" value="F:precorrin-2 C20-methyltransferase activity"/>
    <property type="evidence" value="ECO:0007669"/>
    <property type="project" value="InterPro"/>
</dbReference>
<dbReference type="InterPro" id="IPR012382">
    <property type="entry name" value="CobI/CbiL"/>
</dbReference>
<dbReference type="EMBL" id="BLSC01000173">
    <property type="protein sequence ID" value="GFP37812.1"/>
    <property type="molecule type" value="Genomic_DNA"/>
</dbReference>
<name>A0A6V8QA92_9ACTN</name>
<dbReference type="Gene3D" id="3.30.950.10">
    <property type="entry name" value="Methyltransferase, Cobalt-precorrin-4 Transmethylase, Domain 2"/>
    <property type="match status" value="1"/>
</dbReference>
<dbReference type="Proteomes" id="UP000569018">
    <property type="component" value="Unassembled WGS sequence"/>
</dbReference>
<dbReference type="InterPro" id="IPR003043">
    <property type="entry name" value="Uropor_MeTrfase_CS"/>
</dbReference>
<dbReference type="GO" id="GO:0009236">
    <property type="term" value="P:cobalamin biosynthetic process"/>
    <property type="evidence" value="ECO:0007669"/>
    <property type="project" value="UniProtKB-UniRule"/>
</dbReference>
<dbReference type="Gene3D" id="3.40.1010.10">
    <property type="entry name" value="Cobalt-precorrin-4 Transmethylase, Domain 1"/>
    <property type="match status" value="1"/>
</dbReference>
<dbReference type="InterPro" id="IPR014776">
    <property type="entry name" value="4pyrrole_Mease_sub2"/>
</dbReference>
<accession>A0A6V8QA92</accession>
<keyword evidence="3" id="KW-0169">Cobalamin biosynthesis</keyword>
<reference evidence="14 15" key="1">
    <citation type="journal article" date="2020" name="Front. Microbiol.">
        <title>Single-cell genomics of novel Actinobacteria with the Wood-Ljungdahl pathway discovered in a serpentinizing system.</title>
        <authorList>
            <person name="Merino N."/>
            <person name="Kawai M."/>
            <person name="Boyd E.S."/>
            <person name="Colman D.R."/>
            <person name="McGlynn S.E."/>
            <person name="Nealson K.H."/>
            <person name="Kurokawa K."/>
            <person name="Hongoh Y."/>
        </authorList>
    </citation>
    <scope>NUCLEOTIDE SEQUENCE [LARGE SCALE GENOMIC DNA]</scope>
    <source>
        <strain evidence="9 16">S03</strain>
        <strain evidence="10 17">S09_30</strain>
        <strain evidence="11 18">S34</strain>
        <strain evidence="12 14">S44</strain>
        <strain evidence="13 15">S47</strain>
    </source>
</reference>
<feature type="domain" description="Tetrapyrrole methylase" evidence="8">
    <location>
        <begin position="14"/>
        <end position="223"/>
    </location>
</feature>
<evidence type="ECO:0000313" key="15">
    <source>
        <dbReference type="Proteomes" id="UP000569018"/>
    </source>
</evidence>
<evidence type="ECO:0000256" key="6">
    <source>
        <dbReference type="ARBA" id="ARBA00022691"/>
    </source>
</evidence>